<comment type="caution">
    <text evidence="14">The sequence shown here is derived from an EMBL/GenBank/DDBJ whole genome shotgun (WGS) entry which is preliminary data.</text>
</comment>
<accession>A0A0C1UNA5</accession>
<reference evidence="14" key="3">
    <citation type="submission" date="2020-02" db="EMBL/GenBank/DDBJ databases">
        <authorList>
            <person name="Sarangi A.N."/>
            <person name="Ghosh S."/>
            <person name="Mukherjee M."/>
            <person name="Tripathy S."/>
        </authorList>
    </citation>
    <scope>NUCLEOTIDE SEQUENCE</scope>
    <source>
        <strain evidence="14">BDU141951</strain>
    </source>
</reference>
<dbReference type="GO" id="GO:0006799">
    <property type="term" value="P:polyphosphate biosynthetic process"/>
    <property type="evidence" value="ECO:0007669"/>
    <property type="project" value="UniProtKB-UniRule"/>
</dbReference>
<dbReference type="Gene3D" id="3.30.1840.10">
    <property type="entry name" value="Polyphosphate kinase middle domain"/>
    <property type="match status" value="1"/>
</dbReference>
<keyword evidence="4 8" id="KW-0547">Nucleotide-binding</keyword>
<protein>
    <recommendedName>
        <fullName evidence="8 9">Polyphosphate kinase</fullName>
        <ecNumber evidence="8 9">2.7.4.1</ecNumber>
    </recommendedName>
    <alternativeName>
        <fullName evidence="8">ATP-polyphosphate phosphotransferase</fullName>
    </alternativeName>
    <alternativeName>
        <fullName evidence="8">Polyphosphoric acid kinase</fullName>
    </alternativeName>
</protein>
<keyword evidence="7 8" id="KW-0460">Magnesium</keyword>
<dbReference type="CDD" id="cd09168">
    <property type="entry name" value="PLDc_PaPPK1_C2_like"/>
    <property type="match status" value="1"/>
</dbReference>
<dbReference type="PANTHER" id="PTHR30218">
    <property type="entry name" value="POLYPHOSPHATE KINASE"/>
    <property type="match status" value="1"/>
</dbReference>
<dbReference type="Gene3D" id="3.30.870.10">
    <property type="entry name" value="Endonuclease Chain A"/>
    <property type="match status" value="2"/>
</dbReference>
<keyword evidence="6 8" id="KW-0067">ATP-binding</keyword>
<dbReference type="NCBIfam" id="NF003918">
    <property type="entry name" value="PRK05443.1-2"/>
    <property type="match status" value="1"/>
</dbReference>
<dbReference type="GO" id="GO:0046872">
    <property type="term" value="F:metal ion binding"/>
    <property type="evidence" value="ECO:0007669"/>
    <property type="project" value="UniProtKB-KW"/>
</dbReference>
<dbReference type="SUPFAM" id="SSF140356">
    <property type="entry name" value="PPK N-terminal domain-like"/>
    <property type="match status" value="1"/>
</dbReference>
<evidence type="ECO:0000256" key="8">
    <source>
        <dbReference type="HAMAP-Rule" id="MF_00347"/>
    </source>
</evidence>
<dbReference type="NCBIfam" id="NF003921">
    <property type="entry name" value="PRK05443.2-2"/>
    <property type="match status" value="1"/>
</dbReference>
<feature type="binding site" evidence="8">
    <location>
        <position position="422"/>
    </location>
    <ligand>
        <name>Mg(2+)</name>
        <dbReference type="ChEBI" id="CHEBI:18420"/>
    </ligand>
</feature>
<evidence type="ECO:0000256" key="3">
    <source>
        <dbReference type="ARBA" id="ARBA00022723"/>
    </source>
</evidence>
<proteinExistence type="inferred from homology"/>
<dbReference type="NCBIfam" id="TIGR03705">
    <property type="entry name" value="poly_P_kin"/>
    <property type="match status" value="1"/>
</dbReference>
<dbReference type="Pfam" id="PF17941">
    <property type="entry name" value="PP_kinase_C_1"/>
    <property type="match status" value="1"/>
</dbReference>
<gene>
    <name evidence="14" type="primary">ppk1</name>
    <name evidence="8" type="synonym">ppk</name>
    <name evidence="14" type="ORF">QQ91_005770</name>
</gene>
<dbReference type="InterPro" id="IPR003414">
    <property type="entry name" value="PP_kinase"/>
</dbReference>
<feature type="domain" description="Polyphosphate kinase N-terminal" evidence="11">
    <location>
        <begin position="19"/>
        <end position="124"/>
    </location>
</feature>
<evidence type="ECO:0000259" key="13">
    <source>
        <dbReference type="Pfam" id="PF17941"/>
    </source>
</evidence>
<feature type="domain" description="Polyphosphate kinase C-terminal" evidence="12">
    <location>
        <begin position="520"/>
        <end position="685"/>
    </location>
</feature>
<evidence type="ECO:0000256" key="1">
    <source>
        <dbReference type="ARBA" id="ARBA00022553"/>
    </source>
</evidence>
<dbReference type="AlphaFoldDB" id="A0A0C1UNA5"/>
<dbReference type="InterPro" id="IPR041108">
    <property type="entry name" value="PP_kinase_C_1"/>
</dbReference>
<feature type="binding site" evidence="8">
    <location>
        <position position="485"/>
    </location>
    <ligand>
        <name>ATP</name>
        <dbReference type="ChEBI" id="CHEBI:30616"/>
    </ligand>
</feature>
<evidence type="ECO:0000256" key="4">
    <source>
        <dbReference type="ARBA" id="ARBA00022741"/>
    </source>
</evidence>
<evidence type="ECO:0000259" key="10">
    <source>
        <dbReference type="Pfam" id="PF02503"/>
    </source>
</evidence>
<evidence type="ECO:0000256" key="7">
    <source>
        <dbReference type="ARBA" id="ARBA00022842"/>
    </source>
</evidence>
<keyword evidence="1 8" id="KW-0597">Phosphoprotein</keyword>
<dbReference type="InterPro" id="IPR025198">
    <property type="entry name" value="PPK_N_dom"/>
</dbReference>
<name>A0A0C1UNA5_9CYAN</name>
<dbReference type="PIRSF" id="PIRSF015589">
    <property type="entry name" value="PP_kinase"/>
    <property type="match status" value="1"/>
</dbReference>
<dbReference type="GO" id="GO:0009358">
    <property type="term" value="C:polyphosphate kinase complex"/>
    <property type="evidence" value="ECO:0007669"/>
    <property type="project" value="InterPro"/>
</dbReference>
<comment type="PTM">
    <text evidence="8 9">An intermediate of this reaction is the autophosphorylated ppk in which a phosphate is covalently linked to a histidine residue through a N-P bond.</text>
</comment>
<keyword evidence="5 8" id="KW-0418">Kinase</keyword>
<feature type="binding site" evidence="8">
    <location>
        <position position="609"/>
    </location>
    <ligand>
        <name>ATP</name>
        <dbReference type="ChEBI" id="CHEBI:30616"/>
    </ligand>
</feature>
<dbReference type="Pfam" id="PF13089">
    <property type="entry name" value="PP_kinase_N"/>
    <property type="match status" value="1"/>
</dbReference>
<dbReference type="GO" id="GO:0008976">
    <property type="term" value="F:polyphosphate kinase activity"/>
    <property type="evidence" value="ECO:0007669"/>
    <property type="project" value="UniProtKB-UniRule"/>
</dbReference>
<sequence length="712" mass="80743">MAQATKSKSSVDLSDPQYYFNRELSWLAFNDRVLHEAIDPRTPFLERVKFIAIYSSNLDEFFMVRVSGLMEQVSAGVKTKTADGLGPAAVMDAIRAHLRPQLQKQHHFFQQELRPQLQAHNVYLLDYSEFNSAQQAYLKEYFERQIFPVLTPLSVDPAHPFPRLSNLSLNLAVAVTNPETKIQKFARVKVPNNLPRFIGLPPELVDEETVWAGTTLEEIIAHHLTYLFPGMEISGHYLFRITRDADFPVREDESDDLLVAMEEEISKRRLEGFVCRLEIESAMPTDLREGLMQELQVAEEDIYELDGVLDLKDLFFFLSMPLPQLKDQPWSAVTPPRLKSVERGEESIFSAIRKRDVLVHHPYESFSASVQAFVEKAALDPHVLTIKMTLYRTSGDSPIVRSLIAAAENGKQVVALVEIKARFDEKNNIIWARKLEDAGVHVVYGVVGLKTHTKTTLVVRQEGDRIRRYVHIGTGNYNPKTSKLYTDLGILSARDDLGADLTDVFNFLTGYSRQTNYRRLLVAPLTLRQGMLQLIEREVAHVKAGEPGRIIAKMNSLVDAEMIRALYRASQAGVEIDLIVRGICCLRPGVPGVSDRIRVISVIGRFLEHARIFYFTNNGEEEIYIGSADWMPRNLDRRVEAVTPVLDTDAVQELKDILEIMLADNRFAWDLGADGQFVQRQPSEGEPVISTHDQLMERTLKRDRGGTIDSIA</sequence>
<dbReference type="InterPro" id="IPR036832">
    <property type="entry name" value="PPK_N_dom_sf"/>
</dbReference>
<dbReference type="Pfam" id="PF02503">
    <property type="entry name" value="PP_kinase"/>
    <property type="match status" value="1"/>
</dbReference>
<evidence type="ECO:0000259" key="11">
    <source>
        <dbReference type="Pfam" id="PF13089"/>
    </source>
</evidence>
<feature type="domain" description="Polyphosphate kinase C-terminal" evidence="13">
    <location>
        <begin position="347"/>
        <end position="513"/>
    </location>
</feature>
<dbReference type="SUPFAM" id="SSF143724">
    <property type="entry name" value="PHP14-like"/>
    <property type="match status" value="1"/>
</dbReference>
<keyword evidence="2 8" id="KW-0808">Transferase</keyword>
<evidence type="ECO:0000256" key="2">
    <source>
        <dbReference type="ARBA" id="ARBA00022679"/>
    </source>
</evidence>
<dbReference type="GO" id="GO:0005524">
    <property type="term" value="F:ATP binding"/>
    <property type="evidence" value="ECO:0007669"/>
    <property type="project" value="UniProtKB-KW"/>
</dbReference>
<feature type="binding site" evidence="8">
    <location>
        <position position="581"/>
    </location>
    <ligand>
        <name>ATP</name>
        <dbReference type="ChEBI" id="CHEBI:30616"/>
    </ligand>
</feature>
<evidence type="ECO:0000256" key="6">
    <source>
        <dbReference type="ARBA" id="ARBA00022840"/>
    </source>
</evidence>
<dbReference type="InterPro" id="IPR025200">
    <property type="entry name" value="PPK_C_dom2"/>
</dbReference>
<comment type="cofactor">
    <cofactor evidence="8">
        <name>Mg(2+)</name>
        <dbReference type="ChEBI" id="CHEBI:18420"/>
    </cofactor>
</comment>
<evidence type="ECO:0000256" key="5">
    <source>
        <dbReference type="ARBA" id="ARBA00022777"/>
    </source>
</evidence>
<feature type="binding site" evidence="8">
    <location>
        <position position="57"/>
    </location>
    <ligand>
        <name>ATP</name>
        <dbReference type="ChEBI" id="CHEBI:30616"/>
    </ligand>
</feature>
<dbReference type="Pfam" id="PF13090">
    <property type="entry name" value="PP_kinase_C"/>
    <property type="match status" value="1"/>
</dbReference>
<keyword evidence="3 8" id="KW-0479">Metal-binding</keyword>
<dbReference type="EC" id="2.7.4.1" evidence="8 9"/>
<comment type="catalytic activity">
    <reaction evidence="8 9">
        <text>[phosphate](n) + ATP = [phosphate](n+1) + ADP</text>
        <dbReference type="Rhea" id="RHEA:19573"/>
        <dbReference type="Rhea" id="RHEA-COMP:9859"/>
        <dbReference type="Rhea" id="RHEA-COMP:14280"/>
        <dbReference type="ChEBI" id="CHEBI:16838"/>
        <dbReference type="ChEBI" id="CHEBI:30616"/>
        <dbReference type="ChEBI" id="CHEBI:456216"/>
        <dbReference type="EC" id="2.7.4.1"/>
    </reaction>
</comment>
<feature type="binding site" evidence="8">
    <location>
        <position position="392"/>
    </location>
    <ligand>
        <name>Mg(2+)</name>
        <dbReference type="ChEBI" id="CHEBI:18420"/>
    </ligand>
</feature>
<organism evidence="14">
    <name type="scientific">Lyngbya confervoides BDU141951</name>
    <dbReference type="NCBI Taxonomy" id="1574623"/>
    <lineage>
        <taxon>Bacteria</taxon>
        <taxon>Bacillati</taxon>
        <taxon>Cyanobacteriota</taxon>
        <taxon>Cyanophyceae</taxon>
        <taxon>Oscillatoriophycideae</taxon>
        <taxon>Oscillatoriales</taxon>
        <taxon>Microcoleaceae</taxon>
        <taxon>Lyngbya</taxon>
    </lineage>
</organism>
<dbReference type="SUPFAM" id="SSF56024">
    <property type="entry name" value="Phospholipase D/nuclease"/>
    <property type="match status" value="2"/>
</dbReference>
<dbReference type="InterPro" id="IPR036830">
    <property type="entry name" value="PP_kinase_middle_dom_sf"/>
</dbReference>
<feature type="active site" description="Phosphohistidine intermediate" evidence="8">
    <location>
        <position position="452"/>
    </location>
</feature>
<dbReference type="HAMAP" id="MF_00347">
    <property type="entry name" value="Polyphosphate_kinase"/>
    <property type="match status" value="1"/>
</dbReference>
<feature type="domain" description="Polyphosphate kinase middle" evidence="10">
    <location>
        <begin position="134"/>
        <end position="315"/>
    </location>
</feature>
<dbReference type="PANTHER" id="PTHR30218:SF0">
    <property type="entry name" value="POLYPHOSPHATE KINASE"/>
    <property type="match status" value="1"/>
</dbReference>
<dbReference type="CDD" id="cd09165">
    <property type="entry name" value="PLDc_PaPPK1_C1_like"/>
    <property type="match status" value="1"/>
</dbReference>
<comment type="function">
    <text evidence="8 9">Catalyzes the reversible transfer of the terminal phosphate of ATP to form a long-chain polyphosphate (polyP).</text>
</comment>
<dbReference type="NCBIfam" id="NF003917">
    <property type="entry name" value="PRK05443.1-1"/>
    <property type="match status" value="1"/>
</dbReference>
<evidence type="ECO:0000256" key="9">
    <source>
        <dbReference type="RuleBase" id="RU003800"/>
    </source>
</evidence>
<evidence type="ECO:0000313" key="14">
    <source>
        <dbReference type="EMBL" id="NEV66617.1"/>
    </source>
</evidence>
<comment type="similarity">
    <text evidence="8 9">Belongs to the polyphosphate kinase 1 (PPK1) family.</text>
</comment>
<evidence type="ECO:0000259" key="12">
    <source>
        <dbReference type="Pfam" id="PF13090"/>
    </source>
</evidence>
<dbReference type="Gene3D" id="1.20.58.310">
    <property type="entry name" value="Polyphosphate kinase N-terminal domain"/>
    <property type="match status" value="1"/>
</dbReference>
<dbReference type="EMBL" id="JTHE02000003">
    <property type="protein sequence ID" value="NEV66617.1"/>
    <property type="molecule type" value="Genomic_DNA"/>
</dbReference>
<dbReference type="InterPro" id="IPR024953">
    <property type="entry name" value="PP_kinase_middle"/>
</dbReference>
<dbReference type="FunFam" id="3.30.870.10:FF:000001">
    <property type="entry name" value="Polyphosphate kinase"/>
    <property type="match status" value="1"/>
</dbReference>
<reference evidence="14" key="1">
    <citation type="submission" date="2014-11" db="EMBL/GenBank/DDBJ databases">
        <authorList>
            <person name="Malar M.C."/>
            <person name="Sen D."/>
            <person name="Tripathy S."/>
        </authorList>
    </citation>
    <scope>NUCLEOTIDE SEQUENCE</scope>
    <source>
        <strain evidence="14">BDU141951</strain>
    </source>
</reference>
<reference evidence="14" key="2">
    <citation type="journal article" date="2015" name="Genome Announc.">
        <title>Draft Genome Sequence of Filamentous Marine Cyanobacterium Lyngbya confervoides Strain BDU141951.</title>
        <authorList>
            <person name="Chandrababunaidu M.M."/>
            <person name="Sen D."/>
            <person name="Tripathy S."/>
        </authorList>
    </citation>
    <scope>NUCLEOTIDE SEQUENCE</scope>
    <source>
        <strain evidence="14">BDU141951</strain>
    </source>
</reference>